<dbReference type="Gene3D" id="3.30.70.270">
    <property type="match status" value="1"/>
</dbReference>
<feature type="modified residue" description="4-aspartylphosphate" evidence="5">
    <location>
        <position position="179"/>
    </location>
</feature>
<accession>A0A1H7S502</accession>
<dbReference type="STRING" id="1429083.GCA_001885685_02703"/>
<evidence type="ECO:0000256" key="4">
    <source>
        <dbReference type="ARBA" id="ARBA00034247"/>
    </source>
</evidence>
<evidence type="ECO:0000256" key="1">
    <source>
        <dbReference type="ARBA" id="ARBA00001946"/>
    </source>
</evidence>
<dbReference type="InterPro" id="IPR036641">
    <property type="entry name" value="HPT_dom_sf"/>
</dbReference>
<evidence type="ECO:0000256" key="5">
    <source>
        <dbReference type="PROSITE-ProRule" id="PRU00169"/>
    </source>
</evidence>
<feature type="domain" description="Response regulatory" evidence="6">
    <location>
        <begin position="130"/>
        <end position="247"/>
    </location>
</feature>
<dbReference type="EC" id="2.7.7.65" evidence="3"/>
<dbReference type="NCBIfam" id="TIGR00254">
    <property type="entry name" value="GGDEF"/>
    <property type="match status" value="1"/>
</dbReference>
<evidence type="ECO:0000256" key="3">
    <source>
        <dbReference type="ARBA" id="ARBA00012528"/>
    </source>
</evidence>
<dbReference type="PROSITE" id="PS50887">
    <property type="entry name" value="GGDEF"/>
    <property type="match status" value="1"/>
</dbReference>
<dbReference type="RefSeq" id="WP_328586315.1">
    <property type="nucleotide sequence ID" value="NZ_FOAS01000017.1"/>
</dbReference>
<sequence length="549" mass="61884">MSELPNTAELDDNHLDKLRQHFAQRVSHQAQMLLEAWIRLNRSEWNSEALAELEQGCERLAKSAQRFEQGEHAELAEQLHNLFAQVRDNRNRPNSGQIQQLHSLMQQLSKIGMRLLDDQGPVLRPGARKPVYVCLQDQERAERIVQQLKFFGMRAQALDKPSSFQQAITDRHPSLLMMDVDFGGPSLGLSLAQHIQDSRPDRLPIVFYSPEAPDTRTQLAAVRAGGQALLSGNIDPARLLEKLDALTCQTLEEPYRVLIVDDSRAQAMFTEQALNGVGILTYALTEPLKVMDALRNFSPDLIILDMYMPECMGPELARMIRQHERYVSTPIIFLSAEDDLDKQLVAMGEGGDDFLTKPIRPRHLVTTVRHRADRARTLKQRMVCDSLTGLYNHTHTLQLLEDALHRAQQNGEPVSFAMLDIDFFKKINDSHGHPAGDRVIKSLALFLKQRLRRTDSIGRYGGEEFAVIMPDTDSTAALHVLDEIRRRFSDIHHPVPSGEIISTFSAGVATSYDGNDLSAQQLCSFADEALYQAKHGGRNQVCCHTHRGD</sequence>
<feature type="domain" description="Response regulatory" evidence="6">
    <location>
        <begin position="256"/>
        <end position="372"/>
    </location>
</feature>
<evidence type="ECO:0000313" key="9">
    <source>
        <dbReference type="Proteomes" id="UP000185766"/>
    </source>
</evidence>
<comment type="subcellular location">
    <subcellularLocation>
        <location evidence="2">Cell inner membrane</location>
    </subcellularLocation>
</comment>
<dbReference type="GO" id="GO:0043709">
    <property type="term" value="P:cell adhesion involved in single-species biofilm formation"/>
    <property type="evidence" value="ECO:0007669"/>
    <property type="project" value="TreeGrafter"/>
</dbReference>
<dbReference type="FunFam" id="3.30.70.270:FF:000001">
    <property type="entry name" value="Diguanylate cyclase domain protein"/>
    <property type="match status" value="1"/>
</dbReference>
<reference evidence="8 9" key="1">
    <citation type="submission" date="2016-10" db="EMBL/GenBank/DDBJ databases">
        <authorList>
            <person name="de Groot N.N."/>
        </authorList>
    </citation>
    <scope>NUCLEOTIDE SEQUENCE [LARGE SCALE GENOMIC DNA]</scope>
    <source>
        <strain evidence="8 9">JCM 19513</strain>
    </source>
</reference>
<dbReference type="InterPro" id="IPR001789">
    <property type="entry name" value="Sig_transdc_resp-reg_receiver"/>
</dbReference>
<feature type="modified residue" description="4-aspartylphosphate" evidence="5">
    <location>
        <position position="305"/>
    </location>
</feature>
<dbReference type="SUPFAM" id="SSF47226">
    <property type="entry name" value="Histidine-containing phosphotransfer domain, HPT domain"/>
    <property type="match status" value="1"/>
</dbReference>
<dbReference type="SMART" id="SM00267">
    <property type="entry name" value="GGDEF"/>
    <property type="match status" value="1"/>
</dbReference>
<dbReference type="GO" id="GO:1902201">
    <property type="term" value="P:negative regulation of bacterial-type flagellum-dependent cell motility"/>
    <property type="evidence" value="ECO:0007669"/>
    <property type="project" value="TreeGrafter"/>
</dbReference>
<dbReference type="SMART" id="SM00448">
    <property type="entry name" value="REC"/>
    <property type="match status" value="2"/>
</dbReference>
<dbReference type="Gene3D" id="3.40.50.2300">
    <property type="match status" value="2"/>
</dbReference>
<dbReference type="FunFam" id="3.40.50.2300:FF:000346">
    <property type="entry name" value="Diguanylate cyclase response regulator"/>
    <property type="match status" value="1"/>
</dbReference>
<dbReference type="GO" id="GO:0005886">
    <property type="term" value="C:plasma membrane"/>
    <property type="evidence" value="ECO:0007669"/>
    <property type="project" value="UniProtKB-SubCell"/>
</dbReference>
<dbReference type="SUPFAM" id="SSF55073">
    <property type="entry name" value="Nucleotide cyclase"/>
    <property type="match status" value="1"/>
</dbReference>
<comment type="catalytic activity">
    <reaction evidence="4">
        <text>2 GTP = 3',3'-c-di-GMP + 2 diphosphate</text>
        <dbReference type="Rhea" id="RHEA:24898"/>
        <dbReference type="ChEBI" id="CHEBI:33019"/>
        <dbReference type="ChEBI" id="CHEBI:37565"/>
        <dbReference type="ChEBI" id="CHEBI:58805"/>
        <dbReference type="EC" id="2.7.7.65"/>
    </reaction>
</comment>
<dbReference type="InterPro" id="IPR029787">
    <property type="entry name" value="Nucleotide_cyclase"/>
</dbReference>
<dbReference type="InterPro" id="IPR050469">
    <property type="entry name" value="Diguanylate_Cyclase"/>
</dbReference>
<dbReference type="CDD" id="cd00156">
    <property type="entry name" value="REC"/>
    <property type="match status" value="1"/>
</dbReference>
<dbReference type="GO" id="GO:0000160">
    <property type="term" value="P:phosphorelay signal transduction system"/>
    <property type="evidence" value="ECO:0007669"/>
    <property type="project" value="InterPro"/>
</dbReference>
<evidence type="ECO:0000259" key="6">
    <source>
        <dbReference type="PROSITE" id="PS50110"/>
    </source>
</evidence>
<keyword evidence="5" id="KW-0597">Phosphoprotein</keyword>
<dbReference type="InterPro" id="IPR043128">
    <property type="entry name" value="Rev_trsase/Diguanyl_cyclase"/>
</dbReference>
<protein>
    <recommendedName>
        <fullName evidence="3">diguanylate cyclase</fullName>
        <ecNumber evidence="3">2.7.7.65</ecNumber>
    </recommendedName>
</protein>
<gene>
    <name evidence="8" type="ORF">SAMN05216214_11734</name>
</gene>
<dbReference type="Proteomes" id="UP000185766">
    <property type="component" value="Unassembled WGS sequence"/>
</dbReference>
<dbReference type="PROSITE" id="PS50110">
    <property type="entry name" value="RESPONSE_REGULATORY"/>
    <property type="match status" value="2"/>
</dbReference>
<dbReference type="Pfam" id="PF00990">
    <property type="entry name" value="GGDEF"/>
    <property type="match status" value="1"/>
</dbReference>
<dbReference type="CDD" id="cd01949">
    <property type="entry name" value="GGDEF"/>
    <property type="match status" value="1"/>
</dbReference>
<dbReference type="GO" id="GO:0052621">
    <property type="term" value="F:diguanylate cyclase activity"/>
    <property type="evidence" value="ECO:0007669"/>
    <property type="project" value="UniProtKB-EC"/>
</dbReference>
<dbReference type="InterPro" id="IPR000160">
    <property type="entry name" value="GGDEF_dom"/>
</dbReference>
<name>A0A1H7S502_9GAMM</name>
<dbReference type="AlphaFoldDB" id="A0A1H7S502"/>
<dbReference type="Pfam" id="PF00072">
    <property type="entry name" value="Response_reg"/>
    <property type="match status" value="1"/>
</dbReference>
<organism evidence="8 9">
    <name type="scientific">Atopomonas hussainii</name>
    <dbReference type="NCBI Taxonomy" id="1429083"/>
    <lineage>
        <taxon>Bacteria</taxon>
        <taxon>Pseudomonadati</taxon>
        <taxon>Pseudomonadota</taxon>
        <taxon>Gammaproteobacteria</taxon>
        <taxon>Pseudomonadales</taxon>
        <taxon>Pseudomonadaceae</taxon>
        <taxon>Atopomonas</taxon>
    </lineage>
</organism>
<dbReference type="InterPro" id="IPR011006">
    <property type="entry name" value="CheY-like_superfamily"/>
</dbReference>
<evidence type="ECO:0000313" key="8">
    <source>
        <dbReference type="EMBL" id="SEL67585.1"/>
    </source>
</evidence>
<dbReference type="SUPFAM" id="SSF52172">
    <property type="entry name" value="CheY-like"/>
    <property type="match status" value="2"/>
</dbReference>
<proteinExistence type="predicted"/>
<feature type="domain" description="GGDEF" evidence="7">
    <location>
        <begin position="412"/>
        <end position="546"/>
    </location>
</feature>
<comment type="cofactor">
    <cofactor evidence="1">
        <name>Mg(2+)</name>
        <dbReference type="ChEBI" id="CHEBI:18420"/>
    </cofactor>
</comment>
<dbReference type="PANTHER" id="PTHR45138:SF9">
    <property type="entry name" value="DIGUANYLATE CYCLASE DGCM-RELATED"/>
    <property type="match status" value="1"/>
</dbReference>
<evidence type="ECO:0000259" key="7">
    <source>
        <dbReference type="PROSITE" id="PS50887"/>
    </source>
</evidence>
<dbReference type="EMBL" id="FOAS01000017">
    <property type="protein sequence ID" value="SEL67585.1"/>
    <property type="molecule type" value="Genomic_DNA"/>
</dbReference>
<dbReference type="PANTHER" id="PTHR45138">
    <property type="entry name" value="REGULATORY COMPONENTS OF SENSORY TRANSDUCTION SYSTEM"/>
    <property type="match status" value="1"/>
</dbReference>
<evidence type="ECO:0000256" key="2">
    <source>
        <dbReference type="ARBA" id="ARBA00004533"/>
    </source>
</evidence>
<keyword evidence="9" id="KW-1185">Reference proteome</keyword>